<evidence type="ECO:0000313" key="3">
    <source>
        <dbReference type="EMBL" id="CAD8701547.1"/>
    </source>
</evidence>
<dbReference type="Gene3D" id="3.40.30.10">
    <property type="entry name" value="Glutaredoxin"/>
    <property type="match status" value="1"/>
</dbReference>
<organism evidence="3">
    <name type="scientific">Mantoniella antarctica</name>
    <dbReference type="NCBI Taxonomy" id="81844"/>
    <lineage>
        <taxon>Eukaryota</taxon>
        <taxon>Viridiplantae</taxon>
        <taxon>Chlorophyta</taxon>
        <taxon>Mamiellophyceae</taxon>
        <taxon>Mamiellales</taxon>
        <taxon>Mamiellaceae</taxon>
        <taxon>Mantoniella</taxon>
    </lineage>
</organism>
<evidence type="ECO:0000259" key="1">
    <source>
        <dbReference type="PROSITE" id="PS50404"/>
    </source>
</evidence>
<dbReference type="InterPro" id="IPR036282">
    <property type="entry name" value="Glutathione-S-Trfase_C_sf"/>
</dbReference>
<dbReference type="CDD" id="cd00299">
    <property type="entry name" value="GST_C_family"/>
    <property type="match status" value="1"/>
</dbReference>
<dbReference type="PANTHER" id="PTHR43968">
    <property type="match status" value="1"/>
</dbReference>
<dbReference type="SUPFAM" id="SSF52833">
    <property type="entry name" value="Thioredoxin-like"/>
    <property type="match status" value="1"/>
</dbReference>
<evidence type="ECO:0000259" key="2">
    <source>
        <dbReference type="PROSITE" id="PS50405"/>
    </source>
</evidence>
<name>A0A7S0SBY2_9CHLO</name>
<dbReference type="Gene3D" id="1.20.1050.10">
    <property type="match status" value="1"/>
</dbReference>
<dbReference type="InterPro" id="IPR004045">
    <property type="entry name" value="Glutathione_S-Trfase_N"/>
</dbReference>
<proteinExistence type="predicted"/>
<dbReference type="Pfam" id="PF13410">
    <property type="entry name" value="GST_C_2"/>
    <property type="match status" value="1"/>
</dbReference>
<accession>A0A7S0SBY2</accession>
<feature type="domain" description="GST C-terminal" evidence="2">
    <location>
        <begin position="137"/>
        <end position="271"/>
    </location>
</feature>
<dbReference type="PROSITE" id="PS50405">
    <property type="entry name" value="GST_CTER"/>
    <property type="match status" value="1"/>
</dbReference>
<sequence>MLSALTASVSAAAAARATRCRPTVRAFRPSSIVAVAATSDDAAATAKAAVLYDIPVSNHGARVRLVMYWMQLEKAFTITNPSALGGIKSDAYLALNPQGKMPLLVLPNGLALPESEVISQYICHAYAAEGPSLIPDDPETRAVAALATRVHDLYLVPVQGAMYRGPMDIEARANGIAEIARQMDVIEGIMGLKTDGPFIAGARPTTADAALFPTWVFIAHILPKHFGWLDVFARRPHTAAWWEAMCADSCGARVLEEVTGGLEAWEVSGRFTKVGVDAHVKDRTHTWAH</sequence>
<dbReference type="GO" id="GO:0005737">
    <property type="term" value="C:cytoplasm"/>
    <property type="evidence" value="ECO:0007669"/>
    <property type="project" value="TreeGrafter"/>
</dbReference>
<dbReference type="AlphaFoldDB" id="A0A7S0SBY2"/>
<dbReference type="PANTHER" id="PTHR43968:SF6">
    <property type="entry name" value="GLUTATHIONE S-TRANSFERASE OMEGA"/>
    <property type="match status" value="1"/>
</dbReference>
<feature type="domain" description="GST N-terminal" evidence="1">
    <location>
        <begin position="47"/>
        <end position="130"/>
    </location>
</feature>
<dbReference type="InterPro" id="IPR040079">
    <property type="entry name" value="Glutathione_S-Trfase"/>
</dbReference>
<dbReference type="EMBL" id="HBFC01007479">
    <property type="protein sequence ID" value="CAD8701547.1"/>
    <property type="molecule type" value="Transcribed_RNA"/>
</dbReference>
<reference evidence="3" key="1">
    <citation type="submission" date="2021-01" db="EMBL/GenBank/DDBJ databases">
        <authorList>
            <person name="Corre E."/>
            <person name="Pelletier E."/>
            <person name="Niang G."/>
            <person name="Scheremetjew M."/>
            <person name="Finn R."/>
            <person name="Kale V."/>
            <person name="Holt S."/>
            <person name="Cochrane G."/>
            <person name="Meng A."/>
            <person name="Brown T."/>
            <person name="Cohen L."/>
        </authorList>
    </citation>
    <scope>NUCLEOTIDE SEQUENCE</scope>
    <source>
        <strain evidence="3">SL-175</strain>
    </source>
</reference>
<dbReference type="Pfam" id="PF13417">
    <property type="entry name" value="GST_N_3"/>
    <property type="match status" value="1"/>
</dbReference>
<dbReference type="InterPro" id="IPR010987">
    <property type="entry name" value="Glutathione-S-Trfase_C-like"/>
</dbReference>
<evidence type="ECO:0008006" key="4">
    <source>
        <dbReference type="Google" id="ProtNLM"/>
    </source>
</evidence>
<dbReference type="SUPFAM" id="SSF47616">
    <property type="entry name" value="GST C-terminal domain-like"/>
    <property type="match status" value="1"/>
</dbReference>
<dbReference type="PROSITE" id="PS50404">
    <property type="entry name" value="GST_NTER"/>
    <property type="match status" value="1"/>
</dbReference>
<dbReference type="SFLD" id="SFLDG00358">
    <property type="entry name" value="Main_(cytGST)"/>
    <property type="match status" value="1"/>
</dbReference>
<dbReference type="SFLD" id="SFLDS00019">
    <property type="entry name" value="Glutathione_Transferase_(cytos"/>
    <property type="match status" value="1"/>
</dbReference>
<dbReference type="InterPro" id="IPR050983">
    <property type="entry name" value="GST_Omega/HSP26"/>
</dbReference>
<gene>
    <name evidence="3" type="ORF">MANT1106_LOCUS4229</name>
</gene>
<dbReference type="InterPro" id="IPR036249">
    <property type="entry name" value="Thioredoxin-like_sf"/>
</dbReference>
<protein>
    <recommendedName>
        <fullName evidence="4">Glutathione transferase</fullName>
    </recommendedName>
</protein>